<evidence type="ECO:0000256" key="1">
    <source>
        <dbReference type="ARBA" id="ARBA00004251"/>
    </source>
</evidence>
<evidence type="ECO:0000256" key="9">
    <source>
        <dbReference type="ARBA" id="ARBA00022741"/>
    </source>
</evidence>
<name>A0A9Q0FLQ1_9ROSI</name>
<dbReference type="Pfam" id="PF00139">
    <property type="entry name" value="Lectin_legB"/>
    <property type="match status" value="1"/>
</dbReference>
<dbReference type="EMBL" id="JAKUCV010005109">
    <property type="protein sequence ID" value="KAJ4832656.1"/>
    <property type="molecule type" value="Genomic_DNA"/>
</dbReference>
<feature type="binding site" evidence="14">
    <location>
        <position position="384"/>
    </location>
    <ligand>
        <name>ATP</name>
        <dbReference type="ChEBI" id="CHEBI:30616"/>
    </ligand>
</feature>
<dbReference type="CDD" id="cd06899">
    <property type="entry name" value="lectin_legume_LecRK_Arcelin_ConA"/>
    <property type="match status" value="1"/>
</dbReference>
<evidence type="ECO:0000256" key="5">
    <source>
        <dbReference type="ARBA" id="ARBA00022475"/>
    </source>
</evidence>
<dbReference type="FunFam" id="2.60.120.200:FF:000096">
    <property type="entry name" value="L-type lectin-domain containing receptor kinase V.9"/>
    <property type="match status" value="1"/>
</dbReference>
<dbReference type="PROSITE" id="PS50011">
    <property type="entry name" value="PROTEIN_KINASE_DOM"/>
    <property type="match status" value="1"/>
</dbReference>
<feature type="signal peptide" evidence="16">
    <location>
        <begin position="1"/>
        <end position="25"/>
    </location>
</feature>
<evidence type="ECO:0000256" key="11">
    <source>
        <dbReference type="ARBA" id="ARBA00022989"/>
    </source>
</evidence>
<evidence type="ECO:0000256" key="16">
    <source>
        <dbReference type="SAM" id="SignalP"/>
    </source>
</evidence>
<dbReference type="GO" id="GO:0030246">
    <property type="term" value="F:carbohydrate binding"/>
    <property type="evidence" value="ECO:0007669"/>
    <property type="project" value="UniProtKB-KW"/>
</dbReference>
<gene>
    <name evidence="18" type="ORF">Tsubulata_043345</name>
</gene>
<evidence type="ECO:0000313" key="18">
    <source>
        <dbReference type="EMBL" id="KAJ4832656.1"/>
    </source>
</evidence>
<keyword evidence="5" id="KW-1003">Cell membrane</keyword>
<dbReference type="InterPro" id="IPR011009">
    <property type="entry name" value="Kinase-like_dom_sf"/>
</dbReference>
<evidence type="ECO:0000256" key="4">
    <source>
        <dbReference type="ARBA" id="ARBA00010217"/>
    </source>
</evidence>
<keyword evidence="12 15" id="KW-0472">Membrane</keyword>
<keyword evidence="19" id="KW-1185">Reference proteome</keyword>
<dbReference type="Proteomes" id="UP001141552">
    <property type="component" value="Unassembled WGS sequence"/>
</dbReference>
<comment type="subcellular location">
    <subcellularLocation>
        <location evidence="1">Cell membrane</location>
        <topology evidence="1">Single-pass type I membrane protein</topology>
    </subcellularLocation>
</comment>
<dbReference type="Gene3D" id="3.30.200.20">
    <property type="entry name" value="Phosphorylase Kinase, domain 1"/>
    <property type="match status" value="1"/>
</dbReference>
<organism evidence="18 19">
    <name type="scientific">Turnera subulata</name>
    <dbReference type="NCBI Taxonomy" id="218843"/>
    <lineage>
        <taxon>Eukaryota</taxon>
        <taxon>Viridiplantae</taxon>
        <taxon>Streptophyta</taxon>
        <taxon>Embryophyta</taxon>
        <taxon>Tracheophyta</taxon>
        <taxon>Spermatophyta</taxon>
        <taxon>Magnoliopsida</taxon>
        <taxon>eudicotyledons</taxon>
        <taxon>Gunneridae</taxon>
        <taxon>Pentapetalae</taxon>
        <taxon>rosids</taxon>
        <taxon>fabids</taxon>
        <taxon>Malpighiales</taxon>
        <taxon>Passifloraceae</taxon>
        <taxon>Turnera</taxon>
    </lineage>
</organism>
<feature type="domain" description="Protein kinase" evidence="17">
    <location>
        <begin position="354"/>
        <end position="569"/>
    </location>
</feature>
<accession>A0A9Q0FLQ1</accession>
<dbReference type="SUPFAM" id="SSF56112">
    <property type="entry name" value="Protein kinase-like (PK-like)"/>
    <property type="match status" value="1"/>
</dbReference>
<evidence type="ECO:0000256" key="10">
    <source>
        <dbReference type="ARBA" id="ARBA00022840"/>
    </source>
</evidence>
<dbReference type="PROSITE" id="PS00107">
    <property type="entry name" value="PROTEIN_KINASE_ATP"/>
    <property type="match status" value="1"/>
</dbReference>
<feature type="chain" id="PRO_5040515635" description="Protein kinase domain-containing protein" evidence="16">
    <location>
        <begin position="26"/>
        <end position="569"/>
    </location>
</feature>
<evidence type="ECO:0000256" key="14">
    <source>
        <dbReference type="PROSITE-ProRule" id="PRU10141"/>
    </source>
</evidence>
<evidence type="ECO:0000256" key="2">
    <source>
        <dbReference type="ARBA" id="ARBA00007606"/>
    </source>
</evidence>
<dbReference type="GO" id="GO:0005524">
    <property type="term" value="F:ATP binding"/>
    <property type="evidence" value="ECO:0007669"/>
    <property type="project" value="UniProtKB-UniRule"/>
</dbReference>
<evidence type="ECO:0000313" key="19">
    <source>
        <dbReference type="Proteomes" id="UP001141552"/>
    </source>
</evidence>
<dbReference type="InterPro" id="IPR050528">
    <property type="entry name" value="L-type_Lectin-RKs"/>
</dbReference>
<reference evidence="18" key="2">
    <citation type="journal article" date="2023" name="Plants (Basel)">
        <title>Annotation of the Turnera subulata (Passifloraceae) Draft Genome Reveals the S-Locus Evolved after the Divergence of Turneroideae from Passifloroideae in a Stepwise Manner.</title>
        <authorList>
            <person name="Henning P.M."/>
            <person name="Roalson E.H."/>
            <person name="Mir W."/>
            <person name="McCubbin A.G."/>
            <person name="Shore J.S."/>
        </authorList>
    </citation>
    <scope>NUCLEOTIDE SEQUENCE</scope>
    <source>
        <strain evidence="18">F60SS</strain>
    </source>
</reference>
<dbReference type="AlphaFoldDB" id="A0A9Q0FLQ1"/>
<sequence length="569" mass="62387">MAASRLSSLLILLALSVSPTLFALAQEETNQFSYNGFRGANLRINGIANIHPNGLLQLTNTSKQQIGHAFFPSPLHFNTSSSNNNSSPPPFSFSTTFVFAMVPETPMRGGHGIAFAISPSLEFTGVIATQYLGLFNSTTIGLSSNHLFAMELDVVRNPEFNDINDDHVGVDINNLTSIQSAPAAYFSEHEGRNESLELISGKPMQVWIDYDHPKKQLNVTLAPTGILKPVQPLLTTSVDLSSVLLDSMYVGFSSSTGSVASNHYILGWSFNRSGIAQSLHTSQLPSLPAPRTSKTKLELRIMIPLLSVGALLVAISATVFVIRKRYEEVREDWEQQYGPQRFTYKDLYKATKGFKDKELLGSGGFGRVYKGVIRSSNQQVAVKKVSHDSKQGMKEFVAEIASMGRLRHRNLVQLLGTGRATTSSDVFAFGTFMLEVACGRKPVELEKSNEQLVLVDWVSGCWKRGVILETADHRLGGGYVEQEMELVLMLGLLCTQRIPEARPSMRQIVQYLDGNASLPQIPLHGEGVDLISTSNGPSRDHSLQVMMSTSKDISSFSFSDCDSILSTGR</sequence>
<evidence type="ECO:0000256" key="12">
    <source>
        <dbReference type="ARBA" id="ARBA00023136"/>
    </source>
</evidence>
<comment type="similarity">
    <text evidence="3">In the N-terminal section; belongs to the leguminous lectin family.</text>
</comment>
<dbReference type="Pfam" id="PF00069">
    <property type="entry name" value="Pkinase"/>
    <property type="match status" value="1"/>
</dbReference>
<dbReference type="GO" id="GO:0004672">
    <property type="term" value="F:protein kinase activity"/>
    <property type="evidence" value="ECO:0007669"/>
    <property type="project" value="InterPro"/>
</dbReference>
<evidence type="ECO:0000256" key="15">
    <source>
        <dbReference type="SAM" id="Phobius"/>
    </source>
</evidence>
<dbReference type="SUPFAM" id="SSF49899">
    <property type="entry name" value="Concanavalin A-like lectins/glucanases"/>
    <property type="match status" value="1"/>
</dbReference>
<keyword evidence="7 16" id="KW-0732">Signal</keyword>
<keyword evidence="6 15" id="KW-0812">Transmembrane</keyword>
<dbReference type="OrthoDB" id="543442at2759"/>
<evidence type="ECO:0000259" key="17">
    <source>
        <dbReference type="PROSITE" id="PS50011"/>
    </source>
</evidence>
<comment type="similarity">
    <text evidence="4">In the C-terminal section; belongs to the protein kinase superfamily. Ser/Thr protein kinase family.</text>
</comment>
<evidence type="ECO:0000256" key="7">
    <source>
        <dbReference type="ARBA" id="ARBA00022729"/>
    </source>
</evidence>
<dbReference type="InterPro" id="IPR000719">
    <property type="entry name" value="Prot_kinase_dom"/>
</dbReference>
<dbReference type="Gene3D" id="1.10.510.10">
    <property type="entry name" value="Transferase(Phosphotransferase) domain 1"/>
    <property type="match status" value="1"/>
</dbReference>
<dbReference type="InterPro" id="IPR013320">
    <property type="entry name" value="ConA-like_dom_sf"/>
</dbReference>
<dbReference type="PANTHER" id="PTHR27007">
    <property type="match status" value="1"/>
</dbReference>
<evidence type="ECO:0000256" key="6">
    <source>
        <dbReference type="ARBA" id="ARBA00022692"/>
    </source>
</evidence>
<reference evidence="18" key="1">
    <citation type="submission" date="2022-02" db="EMBL/GenBank/DDBJ databases">
        <authorList>
            <person name="Henning P.M."/>
            <person name="McCubbin A.G."/>
            <person name="Shore J.S."/>
        </authorList>
    </citation>
    <scope>NUCLEOTIDE SEQUENCE</scope>
    <source>
        <strain evidence="18">F60SS</strain>
        <tissue evidence="18">Leaves</tissue>
    </source>
</reference>
<keyword evidence="10 14" id="KW-0067">ATP-binding</keyword>
<dbReference type="Gene3D" id="2.60.120.200">
    <property type="match status" value="1"/>
</dbReference>
<proteinExistence type="inferred from homology"/>
<keyword evidence="13" id="KW-0675">Receptor</keyword>
<keyword evidence="8" id="KW-0430">Lectin</keyword>
<dbReference type="InterPro" id="IPR017441">
    <property type="entry name" value="Protein_kinase_ATP_BS"/>
</dbReference>
<keyword evidence="11 15" id="KW-1133">Transmembrane helix</keyword>
<comment type="caution">
    <text evidence="18">The sequence shown here is derived from an EMBL/GenBank/DDBJ whole genome shotgun (WGS) entry which is preliminary data.</text>
</comment>
<keyword evidence="9 14" id="KW-0547">Nucleotide-binding</keyword>
<protein>
    <recommendedName>
        <fullName evidence="17">Protein kinase domain-containing protein</fullName>
    </recommendedName>
</protein>
<evidence type="ECO:0000256" key="3">
    <source>
        <dbReference type="ARBA" id="ARBA00008536"/>
    </source>
</evidence>
<feature type="transmembrane region" description="Helical" evidence="15">
    <location>
        <begin position="301"/>
        <end position="322"/>
    </location>
</feature>
<evidence type="ECO:0000256" key="8">
    <source>
        <dbReference type="ARBA" id="ARBA00022734"/>
    </source>
</evidence>
<dbReference type="InterPro" id="IPR001220">
    <property type="entry name" value="Legume_lectin_dom"/>
</dbReference>
<comment type="similarity">
    <text evidence="2">Belongs to the leguminous lectin family.</text>
</comment>
<evidence type="ECO:0000256" key="13">
    <source>
        <dbReference type="ARBA" id="ARBA00023170"/>
    </source>
</evidence>
<dbReference type="GO" id="GO:0005886">
    <property type="term" value="C:plasma membrane"/>
    <property type="evidence" value="ECO:0007669"/>
    <property type="project" value="UniProtKB-SubCell"/>
</dbReference>